<keyword evidence="16" id="KW-1185">Reference proteome</keyword>
<feature type="transmembrane region" description="Helical" evidence="14">
    <location>
        <begin position="240"/>
        <end position="259"/>
    </location>
</feature>
<dbReference type="OrthoDB" id="9783937at2"/>
<feature type="transmembrane region" description="Helical" evidence="14">
    <location>
        <begin position="214"/>
        <end position="234"/>
    </location>
</feature>
<feature type="transmembrane region" description="Helical" evidence="14">
    <location>
        <begin position="85"/>
        <end position="105"/>
    </location>
</feature>
<comment type="function">
    <text evidence="1">Involved in the high-affinity zinc uptake transport system.</text>
</comment>
<evidence type="ECO:0000313" key="16">
    <source>
        <dbReference type="Proteomes" id="UP000199026"/>
    </source>
</evidence>
<dbReference type="PANTHER" id="PTHR30477:SF23">
    <property type="entry name" value="HIGH-AFFINITY ZINC UPTAKE SYSTEM MEMBRANE PROTEIN ZNUB"/>
    <property type="match status" value="1"/>
</dbReference>
<keyword evidence="6 13" id="KW-0812">Transmembrane</keyword>
<protein>
    <recommendedName>
        <fullName evidence="12">High-affinity zinc uptake system membrane protein ZnuB</fullName>
    </recommendedName>
</protein>
<comment type="similarity">
    <text evidence="3 13">Belongs to the ABC-3 integral membrane protein family.</text>
</comment>
<dbReference type="GO" id="GO:0043190">
    <property type="term" value="C:ATP-binding cassette (ABC) transporter complex"/>
    <property type="evidence" value="ECO:0007669"/>
    <property type="project" value="InterPro"/>
</dbReference>
<evidence type="ECO:0000256" key="12">
    <source>
        <dbReference type="ARBA" id="ARBA00040080"/>
    </source>
</evidence>
<evidence type="ECO:0000256" key="1">
    <source>
        <dbReference type="ARBA" id="ARBA00002313"/>
    </source>
</evidence>
<dbReference type="GeneID" id="78125239"/>
<dbReference type="InterPro" id="IPR001626">
    <property type="entry name" value="ABC_TroCD"/>
</dbReference>
<evidence type="ECO:0000256" key="6">
    <source>
        <dbReference type="ARBA" id="ARBA00022692"/>
    </source>
</evidence>
<dbReference type="GO" id="GO:0055085">
    <property type="term" value="P:transmembrane transport"/>
    <property type="evidence" value="ECO:0007669"/>
    <property type="project" value="InterPro"/>
</dbReference>
<keyword evidence="4 13" id="KW-0813">Transport</keyword>
<gene>
    <name evidence="15" type="ORF">SAMN05444486_103289</name>
</gene>
<dbReference type="SUPFAM" id="SSF81345">
    <property type="entry name" value="ABC transporter involved in vitamin B12 uptake, BtuC"/>
    <property type="match status" value="1"/>
</dbReference>
<evidence type="ECO:0000256" key="9">
    <source>
        <dbReference type="ARBA" id="ARBA00022989"/>
    </source>
</evidence>
<evidence type="ECO:0000313" key="15">
    <source>
        <dbReference type="EMBL" id="SDY69938.1"/>
    </source>
</evidence>
<sequence length="264" mass="27144">MLNDFLVRAGLAGLGVSLAAGALGPFVVWRRMAYFGDAMAHAAILGVALSLGFAVSVFIGVLFAALLVAVLFVTLTRRSQSADSSLGVIAHSALAFGLVAVAMSSQSRVINVEAYLFGDVLTVSRADLALIWSVAAVVALWLVWRWQALVTWVLSPDLAETSGYNTKLEEAGLIAALALVVAVGIKAVGALLITALLIIPAASARPHVRTPEGMIALSLGFGALAAVAGLRGALWFDTPAGPSIVCAAAIAFAVSMVVAKLRGH</sequence>
<evidence type="ECO:0000256" key="14">
    <source>
        <dbReference type="SAM" id="Phobius"/>
    </source>
</evidence>
<dbReference type="Pfam" id="PF00950">
    <property type="entry name" value="ABC-3"/>
    <property type="match status" value="1"/>
</dbReference>
<proteinExistence type="inferred from homology"/>
<keyword evidence="11 14" id="KW-0472">Membrane</keyword>
<evidence type="ECO:0000256" key="4">
    <source>
        <dbReference type="ARBA" id="ARBA00022448"/>
    </source>
</evidence>
<feature type="transmembrane region" description="Helical" evidence="14">
    <location>
        <begin position="173"/>
        <end position="202"/>
    </location>
</feature>
<evidence type="ECO:0000256" key="5">
    <source>
        <dbReference type="ARBA" id="ARBA00022475"/>
    </source>
</evidence>
<dbReference type="GO" id="GO:0006829">
    <property type="term" value="P:zinc ion transport"/>
    <property type="evidence" value="ECO:0007669"/>
    <property type="project" value="UniProtKB-KW"/>
</dbReference>
<evidence type="ECO:0000256" key="11">
    <source>
        <dbReference type="ARBA" id="ARBA00023136"/>
    </source>
</evidence>
<evidence type="ECO:0000256" key="7">
    <source>
        <dbReference type="ARBA" id="ARBA00022833"/>
    </source>
</evidence>
<evidence type="ECO:0000256" key="8">
    <source>
        <dbReference type="ARBA" id="ARBA00022906"/>
    </source>
</evidence>
<dbReference type="Gene3D" id="1.10.3470.10">
    <property type="entry name" value="ABC transporter involved in vitamin B12 uptake, BtuC"/>
    <property type="match status" value="1"/>
</dbReference>
<comment type="subcellular location">
    <subcellularLocation>
        <location evidence="2 13">Cell membrane</location>
        <topology evidence="2 13">Multi-pass membrane protein</topology>
    </subcellularLocation>
</comment>
<dbReference type="EMBL" id="FNPR01000003">
    <property type="protein sequence ID" value="SDY69938.1"/>
    <property type="molecule type" value="Genomic_DNA"/>
</dbReference>
<accession>A0A1H3M0Z9</accession>
<feature type="transmembrane region" description="Helical" evidence="14">
    <location>
        <begin position="126"/>
        <end position="144"/>
    </location>
</feature>
<keyword evidence="8" id="KW-0864">Zinc transport</keyword>
<dbReference type="AlphaFoldDB" id="A0A1H3M0Z9"/>
<evidence type="ECO:0000256" key="13">
    <source>
        <dbReference type="RuleBase" id="RU003943"/>
    </source>
</evidence>
<evidence type="ECO:0000256" key="2">
    <source>
        <dbReference type="ARBA" id="ARBA00004651"/>
    </source>
</evidence>
<feature type="transmembrane region" description="Helical" evidence="14">
    <location>
        <begin position="40"/>
        <end position="73"/>
    </location>
</feature>
<evidence type="ECO:0000256" key="10">
    <source>
        <dbReference type="ARBA" id="ARBA00023065"/>
    </source>
</evidence>
<keyword evidence="5" id="KW-1003">Cell membrane</keyword>
<name>A0A1H3M0Z9_9RHOB</name>
<dbReference type="PANTHER" id="PTHR30477">
    <property type="entry name" value="ABC-TRANSPORTER METAL-BINDING PROTEIN"/>
    <property type="match status" value="1"/>
</dbReference>
<dbReference type="STRING" id="576131.SAMN05444486_103289"/>
<dbReference type="CDD" id="cd06550">
    <property type="entry name" value="TM_ABC_iron-siderophores_like"/>
    <property type="match status" value="1"/>
</dbReference>
<dbReference type="GO" id="GO:0010043">
    <property type="term" value="P:response to zinc ion"/>
    <property type="evidence" value="ECO:0007669"/>
    <property type="project" value="TreeGrafter"/>
</dbReference>
<dbReference type="InterPro" id="IPR037294">
    <property type="entry name" value="ABC_BtuC-like"/>
</dbReference>
<organism evidence="15 16">
    <name type="scientific">Lentibacter algarum</name>
    <dbReference type="NCBI Taxonomy" id="576131"/>
    <lineage>
        <taxon>Bacteria</taxon>
        <taxon>Pseudomonadati</taxon>
        <taxon>Pseudomonadota</taxon>
        <taxon>Alphaproteobacteria</taxon>
        <taxon>Rhodobacterales</taxon>
        <taxon>Roseobacteraceae</taxon>
        <taxon>Lentibacter</taxon>
    </lineage>
</organism>
<dbReference type="Proteomes" id="UP000199026">
    <property type="component" value="Unassembled WGS sequence"/>
</dbReference>
<feature type="transmembrane region" description="Helical" evidence="14">
    <location>
        <begin position="6"/>
        <end position="28"/>
    </location>
</feature>
<keyword evidence="7" id="KW-0862">Zinc</keyword>
<reference evidence="15 16" key="1">
    <citation type="submission" date="2016-10" db="EMBL/GenBank/DDBJ databases">
        <authorList>
            <person name="de Groot N.N."/>
        </authorList>
    </citation>
    <scope>NUCLEOTIDE SEQUENCE [LARGE SCALE GENOMIC DNA]</scope>
    <source>
        <strain evidence="15 16">DSM 24677</strain>
    </source>
</reference>
<dbReference type="RefSeq" id="WP_089892431.1">
    <property type="nucleotide sequence ID" value="NZ_CALJFH010000027.1"/>
</dbReference>
<keyword evidence="10" id="KW-0406">Ion transport</keyword>
<evidence type="ECO:0000256" key="3">
    <source>
        <dbReference type="ARBA" id="ARBA00008034"/>
    </source>
</evidence>
<keyword evidence="9 14" id="KW-1133">Transmembrane helix</keyword>